<evidence type="ECO:0008006" key="3">
    <source>
        <dbReference type="Google" id="ProtNLM"/>
    </source>
</evidence>
<evidence type="ECO:0000313" key="2">
    <source>
        <dbReference type="Proteomes" id="UP000018680"/>
    </source>
</evidence>
<dbReference type="AlphaFoldDB" id="V5WJX5"/>
<name>V5WJX5_9SPIO</name>
<dbReference type="KEGG" id="slr:L21SP2_2109"/>
<accession>V5WJX5</accession>
<keyword evidence="2" id="KW-1185">Reference proteome</keyword>
<dbReference type="Proteomes" id="UP000018680">
    <property type="component" value="Chromosome"/>
</dbReference>
<protein>
    <recommendedName>
        <fullName evidence="3">Inorganic pyrophosphatase Ppa</fullName>
    </recommendedName>
</protein>
<reference evidence="1 2" key="1">
    <citation type="journal article" date="2015" name="Stand. Genomic Sci.">
        <title>Complete genome sequence and description of Salinispira pacifica gen. nov., sp. nov., a novel spirochaete isolated form a hypersaline microbial mat.</title>
        <authorList>
            <person name="Ben Hania W."/>
            <person name="Joseph M."/>
            <person name="Schumann P."/>
            <person name="Bunk B."/>
            <person name="Fiebig A."/>
            <person name="Sproer C."/>
            <person name="Klenk H.P."/>
            <person name="Fardeau M.L."/>
            <person name="Spring S."/>
        </authorList>
    </citation>
    <scope>NUCLEOTIDE SEQUENCE [LARGE SCALE GENOMIC DNA]</scope>
    <source>
        <strain evidence="1 2">L21-RPul-D2</strain>
    </source>
</reference>
<dbReference type="OrthoDB" id="6214753at2"/>
<proteinExistence type="predicted"/>
<dbReference type="HOGENOM" id="CLU_162064_0_0_12"/>
<dbReference type="STRING" id="1307761.L21SP2_2109"/>
<gene>
    <name evidence="1" type="ORF">L21SP2_2109</name>
</gene>
<organism evidence="1 2">
    <name type="scientific">Salinispira pacifica</name>
    <dbReference type="NCBI Taxonomy" id="1307761"/>
    <lineage>
        <taxon>Bacteria</taxon>
        <taxon>Pseudomonadati</taxon>
        <taxon>Spirochaetota</taxon>
        <taxon>Spirochaetia</taxon>
        <taxon>Spirochaetales</taxon>
        <taxon>Spirochaetaceae</taxon>
        <taxon>Salinispira</taxon>
    </lineage>
</organism>
<dbReference type="RefSeq" id="WP_024268382.1">
    <property type="nucleotide sequence ID" value="NC_023035.1"/>
</dbReference>
<evidence type="ECO:0000313" key="1">
    <source>
        <dbReference type="EMBL" id="AHC15476.1"/>
    </source>
</evidence>
<dbReference type="EMBL" id="CP006939">
    <property type="protein sequence ID" value="AHC15476.1"/>
    <property type="molecule type" value="Genomic_DNA"/>
</dbReference>
<sequence length="104" mass="12378">MRYLTWFPVEQQLPQISSVPDYENKGIEYQGSPRKHPYDSQRILLLAHLFEKEQQICYDFSLNDVLHIEELENVVSFEGESIRLLRIWVRKGSQAFQLTPMEVH</sequence>